<keyword evidence="7" id="KW-1185">Reference proteome</keyword>
<dbReference type="PANTHER" id="PTHR38097">
    <property type="match status" value="1"/>
</dbReference>
<dbReference type="Pfam" id="PF00816">
    <property type="entry name" value="Histone_HNS"/>
    <property type="match status" value="1"/>
</dbReference>
<feature type="domain" description="DNA-binding protein H-NS-like C-terminal" evidence="5">
    <location>
        <begin position="61"/>
        <end position="106"/>
    </location>
</feature>
<reference evidence="6" key="1">
    <citation type="submission" date="2023-03" db="EMBL/GenBank/DDBJ databases">
        <title>Chitinimonas shenzhenensis gen. nov., sp. nov., a novel member of family Burkholderiaceae isolated from activated sludge collected in Shen Zhen, China.</title>
        <authorList>
            <person name="Wang X."/>
        </authorList>
    </citation>
    <scope>NUCLEOTIDE SEQUENCE</scope>
    <source>
        <strain evidence="6">DQS-5</strain>
    </source>
</reference>
<evidence type="ECO:0000256" key="4">
    <source>
        <dbReference type="ARBA" id="ARBA00023125"/>
    </source>
</evidence>
<evidence type="ECO:0000313" key="7">
    <source>
        <dbReference type="Proteomes" id="UP001172778"/>
    </source>
</evidence>
<sequence length="107" mass="12280">MVDLSALSIPELTQLEKDVQAEIVRRKDTERSRALQDLQQLAADRGFTISELLGQEQPKKAKKLIVVRPQYRNPDDANQTWTGRGRKPQWVLRWEAKGGTLDQVRIS</sequence>
<evidence type="ECO:0000256" key="3">
    <source>
        <dbReference type="ARBA" id="ARBA00022490"/>
    </source>
</evidence>
<evidence type="ECO:0000256" key="2">
    <source>
        <dbReference type="ARBA" id="ARBA00010610"/>
    </source>
</evidence>
<dbReference type="InterPro" id="IPR027444">
    <property type="entry name" value="H-NS_C_dom"/>
</dbReference>
<keyword evidence="4" id="KW-0238">DNA-binding</keyword>
<dbReference type="RefSeq" id="WP_284099371.1">
    <property type="nucleotide sequence ID" value="NZ_JARRAF010000003.1"/>
</dbReference>
<evidence type="ECO:0000313" key="6">
    <source>
        <dbReference type="EMBL" id="MDK2123083.1"/>
    </source>
</evidence>
<comment type="caution">
    <text evidence="6">The sequence shown here is derived from an EMBL/GenBank/DDBJ whole genome shotgun (WGS) entry which is preliminary data.</text>
</comment>
<dbReference type="EMBL" id="JARRAF010000003">
    <property type="protein sequence ID" value="MDK2123083.1"/>
    <property type="molecule type" value="Genomic_DNA"/>
</dbReference>
<dbReference type="Gene3D" id="4.10.430.10">
    <property type="entry name" value="Histone-like protein H-NS, C-terminal domain"/>
    <property type="match status" value="1"/>
</dbReference>
<dbReference type="Proteomes" id="UP001172778">
    <property type="component" value="Unassembled WGS sequence"/>
</dbReference>
<name>A0ABT7DVF9_9NEIS</name>
<dbReference type="SUPFAM" id="SSF81273">
    <property type="entry name" value="H-NS histone-like proteins"/>
    <property type="match status" value="1"/>
</dbReference>
<protein>
    <submittedName>
        <fullName evidence="6">H-NS histone family protein</fullName>
    </submittedName>
</protein>
<proteinExistence type="inferred from homology"/>
<comment type="similarity">
    <text evidence="2">Belongs to the histone-like protein H-NS family.</text>
</comment>
<gene>
    <name evidence="6" type="ORF">PZA18_03335</name>
</gene>
<accession>A0ABT7DVF9</accession>
<keyword evidence="3" id="KW-0963">Cytoplasm</keyword>
<organism evidence="6 7">
    <name type="scientific">Parachitinimonas caeni</name>
    <dbReference type="NCBI Taxonomy" id="3031301"/>
    <lineage>
        <taxon>Bacteria</taxon>
        <taxon>Pseudomonadati</taxon>
        <taxon>Pseudomonadota</taxon>
        <taxon>Betaproteobacteria</taxon>
        <taxon>Neisseriales</taxon>
        <taxon>Chitinibacteraceae</taxon>
        <taxon>Parachitinimonas</taxon>
    </lineage>
</organism>
<evidence type="ECO:0000259" key="5">
    <source>
        <dbReference type="SMART" id="SM00528"/>
    </source>
</evidence>
<evidence type="ECO:0000256" key="1">
    <source>
        <dbReference type="ARBA" id="ARBA00004453"/>
    </source>
</evidence>
<dbReference type="SMART" id="SM00528">
    <property type="entry name" value="HNS"/>
    <property type="match status" value="1"/>
</dbReference>
<dbReference type="InterPro" id="IPR037150">
    <property type="entry name" value="H-NS_C_dom_sf"/>
</dbReference>
<comment type="subcellular location">
    <subcellularLocation>
        <location evidence="1">Cytoplasm</location>
        <location evidence="1">Nucleoid</location>
    </subcellularLocation>
</comment>
<dbReference type="PANTHER" id="PTHR38097:SF2">
    <property type="entry name" value="DNA-BINDING PROTEIN STPA"/>
    <property type="match status" value="1"/>
</dbReference>